<keyword evidence="3" id="KW-0805">Transcription regulation</keyword>
<gene>
    <name evidence="7" type="ORF">JYB85_07130</name>
</gene>
<evidence type="ECO:0000256" key="3">
    <source>
        <dbReference type="ARBA" id="ARBA00023015"/>
    </source>
</evidence>
<keyword evidence="1" id="KW-0547">Nucleotide-binding</keyword>
<keyword evidence="2" id="KW-0067">ATP-binding</keyword>
<name>A0ABX7R667_9GAMM</name>
<dbReference type="PROSITE" id="PS00676">
    <property type="entry name" value="SIGMA54_INTERACT_2"/>
    <property type="match status" value="1"/>
</dbReference>
<evidence type="ECO:0000256" key="4">
    <source>
        <dbReference type="ARBA" id="ARBA00023125"/>
    </source>
</evidence>
<protein>
    <submittedName>
        <fullName evidence="7">Sigma-54-dependent Fis family transcriptional regulator</fullName>
    </submittedName>
</protein>
<dbReference type="RefSeq" id="WP_207381631.1">
    <property type="nucleotide sequence ID" value="NZ_CP071502.1"/>
</dbReference>
<dbReference type="Proteomes" id="UP000663207">
    <property type="component" value="Chromosome"/>
</dbReference>
<dbReference type="SUPFAM" id="SSF52540">
    <property type="entry name" value="P-loop containing nucleoside triphosphate hydrolases"/>
    <property type="match status" value="1"/>
</dbReference>
<dbReference type="EMBL" id="CP071502">
    <property type="protein sequence ID" value="QSX38580.1"/>
    <property type="molecule type" value="Genomic_DNA"/>
</dbReference>
<evidence type="ECO:0000259" key="6">
    <source>
        <dbReference type="PROSITE" id="PS50045"/>
    </source>
</evidence>
<dbReference type="Pfam" id="PF02954">
    <property type="entry name" value="HTH_8"/>
    <property type="match status" value="1"/>
</dbReference>
<feature type="domain" description="Sigma-54 factor interaction" evidence="6">
    <location>
        <begin position="154"/>
        <end position="381"/>
    </location>
</feature>
<dbReference type="InterPro" id="IPR002197">
    <property type="entry name" value="HTH_Fis"/>
</dbReference>
<dbReference type="Pfam" id="PF20161">
    <property type="entry name" value="VpsR"/>
    <property type="match status" value="1"/>
</dbReference>
<proteinExistence type="predicted"/>
<dbReference type="InterPro" id="IPR058031">
    <property type="entry name" value="AAA_lid_NorR"/>
</dbReference>
<dbReference type="InterPro" id="IPR002078">
    <property type="entry name" value="Sigma_54_int"/>
</dbReference>
<accession>A0ABX7R667</accession>
<dbReference type="PROSITE" id="PS00688">
    <property type="entry name" value="SIGMA54_INTERACT_3"/>
    <property type="match status" value="1"/>
</dbReference>
<evidence type="ECO:0000256" key="2">
    <source>
        <dbReference type="ARBA" id="ARBA00022840"/>
    </source>
</evidence>
<keyword evidence="4" id="KW-0238">DNA-binding</keyword>
<dbReference type="Gene3D" id="1.10.8.60">
    <property type="match status" value="1"/>
</dbReference>
<dbReference type="PROSITE" id="PS50045">
    <property type="entry name" value="SIGMA54_INTERACT_4"/>
    <property type="match status" value="1"/>
</dbReference>
<dbReference type="CDD" id="cd00009">
    <property type="entry name" value="AAA"/>
    <property type="match status" value="1"/>
</dbReference>
<dbReference type="Gene3D" id="3.40.50.300">
    <property type="entry name" value="P-loop containing nucleotide triphosphate hydrolases"/>
    <property type="match status" value="1"/>
</dbReference>
<keyword evidence="5" id="KW-0804">Transcription</keyword>
<dbReference type="InterPro" id="IPR045343">
    <property type="entry name" value="VpsR"/>
</dbReference>
<keyword evidence="8" id="KW-1185">Reference proteome</keyword>
<dbReference type="InterPro" id="IPR025944">
    <property type="entry name" value="Sigma_54_int_dom_CS"/>
</dbReference>
<dbReference type="PANTHER" id="PTHR32071">
    <property type="entry name" value="TRANSCRIPTIONAL REGULATORY PROTEIN"/>
    <property type="match status" value="1"/>
</dbReference>
<dbReference type="PANTHER" id="PTHR32071:SF120">
    <property type="entry name" value="TRANSCRIPTIONAL REGULATOR-RELATED"/>
    <property type="match status" value="1"/>
</dbReference>
<evidence type="ECO:0000313" key="7">
    <source>
        <dbReference type="EMBL" id="QSX38580.1"/>
    </source>
</evidence>
<dbReference type="Pfam" id="PF00158">
    <property type="entry name" value="Sigma54_activat"/>
    <property type="match status" value="1"/>
</dbReference>
<dbReference type="PRINTS" id="PR01590">
    <property type="entry name" value="HTHFIS"/>
</dbReference>
<dbReference type="InterPro" id="IPR025943">
    <property type="entry name" value="Sigma_54_int_dom_ATP-bd_2"/>
</dbReference>
<dbReference type="InterPro" id="IPR027417">
    <property type="entry name" value="P-loop_NTPase"/>
</dbReference>
<evidence type="ECO:0000256" key="5">
    <source>
        <dbReference type="ARBA" id="ARBA00023163"/>
    </source>
</evidence>
<dbReference type="SMART" id="SM00382">
    <property type="entry name" value="AAA"/>
    <property type="match status" value="1"/>
</dbReference>
<sequence>MNLSVPSDSKGTRANQRELLVLDPNNDLPDISQVLAGYHWHCLKVSNAADALKLIDRHGIKIAVAMIHQNDTGSLAKDLVNIQQYFPQLHWLAVSDEVLGQSCSWLLTVNVIDYFHLPLDWQRFNDALGHGLGMSELASASNAKTRVPHALPPIRGEHPLIKNLRHALEKLGPSDETVLLSGETGSGKGLCAKWLHRYSLRQHGPFVVVNCGALPASLIQSTLFGHEKGAFTGAERRYIGHLEQANGGTLFLDEIADLPLDLQVNLLQFLDDKHIFRVGGCKPVELDCRLLFASHQDLETAVDEGRFREDLYHRINVLRLHVPSLREYLEDIMLLAEQFLDEFNHSNDQLAFSDDAVQAISHYNWPGNVRELQNRIRRAAVMVEGPLICARDLGLEPAMLHRWQNDLASQREELDTEVILKAISDNRHNISAAARALNISRSTLYRLLKKSHLNN</sequence>
<dbReference type="SUPFAM" id="SSF46689">
    <property type="entry name" value="Homeodomain-like"/>
    <property type="match status" value="1"/>
</dbReference>
<dbReference type="InterPro" id="IPR003593">
    <property type="entry name" value="AAA+_ATPase"/>
</dbReference>
<evidence type="ECO:0000256" key="1">
    <source>
        <dbReference type="ARBA" id="ARBA00022741"/>
    </source>
</evidence>
<evidence type="ECO:0000313" key="8">
    <source>
        <dbReference type="Proteomes" id="UP000663207"/>
    </source>
</evidence>
<dbReference type="InterPro" id="IPR009057">
    <property type="entry name" value="Homeodomain-like_sf"/>
</dbReference>
<dbReference type="Gene3D" id="1.10.10.60">
    <property type="entry name" value="Homeodomain-like"/>
    <property type="match status" value="1"/>
</dbReference>
<reference evidence="7 8" key="1">
    <citation type="submission" date="2021-03" db="EMBL/GenBank/DDBJ databases">
        <title>Novel species identification of genus Shewanella.</title>
        <authorList>
            <person name="Liu G."/>
            <person name="Zhang Q."/>
        </authorList>
    </citation>
    <scope>NUCLEOTIDE SEQUENCE [LARGE SCALE GENOMIC DNA]</scope>
    <source>
        <strain evidence="7 8">FJAT-52962</strain>
    </source>
</reference>
<dbReference type="Pfam" id="PF25601">
    <property type="entry name" value="AAA_lid_14"/>
    <property type="match status" value="1"/>
</dbReference>
<organism evidence="7 8">
    <name type="scientific">Shewanella sedimentimangrovi</name>
    <dbReference type="NCBI Taxonomy" id="2814293"/>
    <lineage>
        <taxon>Bacteria</taxon>
        <taxon>Pseudomonadati</taxon>
        <taxon>Pseudomonadota</taxon>
        <taxon>Gammaproteobacteria</taxon>
        <taxon>Alteromonadales</taxon>
        <taxon>Shewanellaceae</taxon>
        <taxon>Shewanella</taxon>
    </lineage>
</organism>